<dbReference type="InterPro" id="IPR050928">
    <property type="entry name" value="ATP-dep_Zn_Metalloprotease"/>
</dbReference>
<evidence type="ECO:0000256" key="11">
    <source>
        <dbReference type="SAM" id="MobiDB-lite"/>
    </source>
</evidence>
<dbReference type="SUPFAM" id="SSF52540">
    <property type="entry name" value="P-loop containing nucleoside triphosphate hydrolases"/>
    <property type="match status" value="1"/>
</dbReference>
<dbReference type="PANTHER" id="PTHR43655">
    <property type="entry name" value="ATP-DEPENDENT PROTEASE"/>
    <property type="match status" value="1"/>
</dbReference>
<dbReference type="PANTHER" id="PTHR43655:SF2">
    <property type="entry name" value="AFG3 LIKE MATRIX AAA PEPTIDASE SUBUNIT 2, ISOFORM A"/>
    <property type="match status" value="1"/>
</dbReference>
<dbReference type="RefSeq" id="WP_223418322.1">
    <property type="nucleotide sequence ID" value="NZ_JAIPME010000002.1"/>
</dbReference>
<keyword evidence="5 9" id="KW-0378">Hydrolase</keyword>
<feature type="transmembrane region" description="Helical" evidence="9">
    <location>
        <begin position="115"/>
        <end position="137"/>
    </location>
</feature>
<evidence type="ECO:0000256" key="3">
    <source>
        <dbReference type="ARBA" id="ARBA00022723"/>
    </source>
</evidence>
<feature type="compositionally biased region" description="Acidic residues" evidence="11">
    <location>
        <begin position="636"/>
        <end position="645"/>
    </location>
</feature>
<feature type="region of interest" description="Disordered" evidence="11">
    <location>
        <begin position="619"/>
        <end position="692"/>
    </location>
</feature>
<evidence type="ECO:0000256" key="8">
    <source>
        <dbReference type="ARBA" id="ARBA00023049"/>
    </source>
</evidence>
<accession>A0ABS7SXX9</accession>
<gene>
    <name evidence="9 13" type="primary">ftsH</name>
    <name evidence="13" type="ORF">K8P03_03475</name>
</gene>
<evidence type="ECO:0000256" key="10">
    <source>
        <dbReference type="RuleBase" id="RU003651"/>
    </source>
</evidence>
<dbReference type="Gene3D" id="3.40.50.300">
    <property type="entry name" value="P-loop containing nucleotide triphosphate hydrolases"/>
    <property type="match status" value="1"/>
</dbReference>
<comment type="similarity">
    <text evidence="1 9">In the C-terminal section; belongs to the peptidase M41 family.</text>
</comment>
<dbReference type="SMART" id="SM00382">
    <property type="entry name" value="AAA"/>
    <property type="match status" value="1"/>
</dbReference>
<comment type="subcellular location">
    <subcellularLocation>
        <location evidence="9">Cell membrane</location>
        <topology evidence="9">Multi-pass membrane protein</topology>
        <orientation evidence="9">Cytoplasmic side</orientation>
    </subcellularLocation>
</comment>
<dbReference type="InterPro" id="IPR011546">
    <property type="entry name" value="Pept_M41_FtsH_extracell"/>
</dbReference>
<feature type="domain" description="AAA+ ATPase" evidence="12">
    <location>
        <begin position="205"/>
        <end position="344"/>
    </location>
</feature>
<proteinExistence type="inferred from homology"/>
<dbReference type="EC" id="3.4.24.-" evidence="9"/>
<organism evidence="13 14">
    <name type="scientific">Anaerococcus murdochii</name>
    <dbReference type="NCBI Taxonomy" id="411577"/>
    <lineage>
        <taxon>Bacteria</taxon>
        <taxon>Bacillati</taxon>
        <taxon>Bacillota</taxon>
        <taxon>Tissierellia</taxon>
        <taxon>Tissierellales</taxon>
        <taxon>Peptoniphilaceae</taxon>
        <taxon>Anaerococcus</taxon>
    </lineage>
</organism>
<protein>
    <recommendedName>
        <fullName evidence="9">ATP-dependent zinc metalloprotease FtsH</fullName>
        <ecNumber evidence="9">3.4.24.-</ecNumber>
    </recommendedName>
</protein>
<comment type="similarity">
    <text evidence="9">In the central section; belongs to the AAA ATPase family.</text>
</comment>
<sequence length="692" mass="77787">MNQKPRKNRPLLYYWIGAIIIYFIFSYVFSPIAQQDGAKEVSYSQFVEMIENDQVTEVNKDNLKYTFKAKVEGEEKTYQTGLWEDTDLTERLLKAQKRNDKLIFGKEIETRMNPYLSLFLTSVLPFIFLIGIFYFASRSLSKTMGGRGGSDFMNFGKSNAKIYMENETGKTFKDVAGQEEAKESLAEIVDFLHNPGKYKEIGARVPKGILLVGPPGTGKTLLAKAVAGEAKVPFFTISGSEFVEMFVGMGASKVRDLFKQAKEKAPCIVFIDEIDAIGKKRDVSGYSGNDEREQTLNQLLNEMDGFDAAEGVVLLAATNRPEILDPALTRPGRFDRQVQVELPDLKGREDILKVHAKRIKKETNIDYEEIAKRTAGTSGADLANIVNEGALRAVREGRNRLTQEDLEESIETVIAGMQKKNAVISDDQKKIIAYHEVGHALVAAIQTHKTPVTKITIVPRTGGALGYTMTVDKDEKYIMTKQELIDEIVTFAGGRAAEELIFNTKTTGASNDIEKATAMARNMVTIYGMDDEFDFMQLEQIQGRYLGGQRAMIVSDGTGNKIDQKVAKIIADAHFRAIEILKENIDKLHEISAYLLKEETITGEEFMEILEGKKNKEVSEEKIDENTDVDVKNLENSEEENQPQEESEKSEESEKPVENESETEKSDKNEIENDSEKEDENKRFIDLSKDDE</sequence>
<keyword evidence="4 9" id="KW-0547">Nucleotide-binding</keyword>
<keyword evidence="9" id="KW-0472">Membrane</keyword>
<feature type="active site" evidence="9">
    <location>
        <position position="436"/>
    </location>
</feature>
<dbReference type="EMBL" id="JAIPME010000002">
    <property type="protein sequence ID" value="MBZ2386362.1"/>
    <property type="molecule type" value="Genomic_DNA"/>
</dbReference>
<dbReference type="NCBIfam" id="TIGR01241">
    <property type="entry name" value="FtsH_fam"/>
    <property type="match status" value="1"/>
</dbReference>
<evidence type="ECO:0000256" key="6">
    <source>
        <dbReference type="ARBA" id="ARBA00022833"/>
    </source>
</evidence>
<comment type="caution">
    <text evidence="13">The sequence shown here is derived from an EMBL/GenBank/DDBJ whole genome shotgun (WGS) entry which is preliminary data.</text>
</comment>
<keyword evidence="7 9" id="KW-0067">ATP-binding</keyword>
<keyword evidence="9" id="KW-0812">Transmembrane</keyword>
<dbReference type="InterPro" id="IPR003960">
    <property type="entry name" value="ATPase_AAA_CS"/>
</dbReference>
<evidence type="ECO:0000256" key="7">
    <source>
        <dbReference type="ARBA" id="ARBA00022840"/>
    </source>
</evidence>
<keyword evidence="3 9" id="KW-0479">Metal-binding</keyword>
<dbReference type="Pfam" id="PF01434">
    <property type="entry name" value="Peptidase_M41"/>
    <property type="match status" value="1"/>
</dbReference>
<keyword evidence="9" id="KW-1003">Cell membrane</keyword>
<dbReference type="SUPFAM" id="SSF140990">
    <property type="entry name" value="FtsH protease domain-like"/>
    <property type="match status" value="1"/>
</dbReference>
<dbReference type="Gene3D" id="3.30.720.210">
    <property type="match status" value="1"/>
</dbReference>
<dbReference type="PROSITE" id="PS00674">
    <property type="entry name" value="AAA"/>
    <property type="match status" value="1"/>
</dbReference>
<comment type="subunit">
    <text evidence="9">Homohexamer.</text>
</comment>
<feature type="binding site" evidence="9">
    <location>
        <begin position="213"/>
        <end position="220"/>
    </location>
    <ligand>
        <name>ATP</name>
        <dbReference type="ChEBI" id="CHEBI:30616"/>
    </ligand>
</feature>
<dbReference type="Gene3D" id="1.10.8.60">
    <property type="match status" value="1"/>
</dbReference>
<evidence type="ECO:0000313" key="13">
    <source>
        <dbReference type="EMBL" id="MBZ2386362.1"/>
    </source>
</evidence>
<feature type="compositionally biased region" description="Basic and acidic residues" evidence="11">
    <location>
        <begin position="679"/>
        <end position="692"/>
    </location>
</feature>
<keyword evidence="9" id="KW-1133">Transmembrane helix</keyword>
<dbReference type="CDD" id="cd19501">
    <property type="entry name" value="RecA-like_FtsH"/>
    <property type="match status" value="1"/>
</dbReference>
<feature type="binding site" evidence="9">
    <location>
        <position position="439"/>
    </location>
    <ligand>
        <name>Zn(2+)</name>
        <dbReference type="ChEBI" id="CHEBI:29105"/>
        <note>catalytic</note>
    </ligand>
</feature>
<dbReference type="InterPro" id="IPR037219">
    <property type="entry name" value="Peptidase_M41-like"/>
</dbReference>
<evidence type="ECO:0000256" key="9">
    <source>
        <dbReference type="HAMAP-Rule" id="MF_01458"/>
    </source>
</evidence>
<feature type="compositionally biased region" description="Basic and acidic residues" evidence="11">
    <location>
        <begin position="646"/>
        <end position="671"/>
    </location>
</feature>
<dbReference type="InterPro" id="IPR003593">
    <property type="entry name" value="AAA+_ATPase"/>
</dbReference>
<dbReference type="Pfam" id="PF00004">
    <property type="entry name" value="AAA"/>
    <property type="match status" value="1"/>
</dbReference>
<dbReference type="InterPro" id="IPR003959">
    <property type="entry name" value="ATPase_AAA_core"/>
</dbReference>
<dbReference type="Gene3D" id="1.20.58.760">
    <property type="entry name" value="Peptidase M41"/>
    <property type="match status" value="1"/>
</dbReference>
<comment type="function">
    <text evidence="9">Acts as a processive, ATP-dependent zinc metallopeptidase for both cytoplasmic and membrane proteins. Plays a role in the quality control of integral membrane proteins.</text>
</comment>
<reference evidence="13 14" key="1">
    <citation type="submission" date="2021-08" db="EMBL/GenBank/DDBJ databases">
        <title>FDA dAtabase for Regulatory Grade micrObial Sequences (FDA-ARGOS): Supporting development and validation of Infectious Disease Dx tests.</title>
        <authorList>
            <person name="Sproer C."/>
            <person name="Gronow S."/>
            <person name="Severitt S."/>
            <person name="Schroder I."/>
            <person name="Tallon L."/>
            <person name="Sadzewicz L."/>
            <person name="Zhao X."/>
            <person name="Boylan J."/>
            <person name="Ott S."/>
            <person name="Bowen H."/>
            <person name="Vavikolanu K."/>
            <person name="Hazen T."/>
            <person name="Aluvathingal J."/>
            <person name="Nadendla S."/>
            <person name="Lowell S."/>
            <person name="Myers T."/>
            <person name="Yan Y."/>
            <person name="Sichtig H."/>
        </authorList>
    </citation>
    <scope>NUCLEOTIDE SEQUENCE [LARGE SCALE GENOMIC DNA]</scope>
    <source>
        <strain evidence="13 14">FDAARGOS_1460</strain>
    </source>
</reference>
<evidence type="ECO:0000256" key="2">
    <source>
        <dbReference type="ARBA" id="ARBA00022670"/>
    </source>
</evidence>
<comment type="cofactor">
    <cofactor evidence="9">
        <name>Zn(2+)</name>
        <dbReference type="ChEBI" id="CHEBI:29105"/>
    </cofactor>
    <text evidence="9">Binds 1 zinc ion per subunit.</text>
</comment>
<keyword evidence="6 9" id="KW-0862">Zinc</keyword>
<dbReference type="InterPro" id="IPR005936">
    <property type="entry name" value="FtsH"/>
</dbReference>
<feature type="transmembrane region" description="Helical" evidence="9">
    <location>
        <begin position="12"/>
        <end position="33"/>
    </location>
</feature>
<dbReference type="InterPro" id="IPR027417">
    <property type="entry name" value="P-loop_NTPase"/>
</dbReference>
<dbReference type="Pfam" id="PF06480">
    <property type="entry name" value="FtsH_ext"/>
    <property type="match status" value="1"/>
</dbReference>
<dbReference type="GO" id="GO:0008237">
    <property type="term" value="F:metallopeptidase activity"/>
    <property type="evidence" value="ECO:0007669"/>
    <property type="project" value="UniProtKB-KW"/>
</dbReference>
<keyword evidence="8 9" id="KW-0482">Metalloprotease</keyword>
<dbReference type="InterPro" id="IPR000642">
    <property type="entry name" value="Peptidase_M41"/>
</dbReference>
<evidence type="ECO:0000259" key="12">
    <source>
        <dbReference type="SMART" id="SM00382"/>
    </source>
</evidence>
<comment type="similarity">
    <text evidence="10">Belongs to the AAA ATPase family.</text>
</comment>
<dbReference type="Proteomes" id="UP000734271">
    <property type="component" value="Unassembled WGS sequence"/>
</dbReference>
<evidence type="ECO:0000313" key="14">
    <source>
        <dbReference type="Proteomes" id="UP000734271"/>
    </source>
</evidence>
<feature type="binding site" evidence="9">
    <location>
        <position position="435"/>
    </location>
    <ligand>
        <name>Zn(2+)</name>
        <dbReference type="ChEBI" id="CHEBI:29105"/>
        <note>catalytic</note>
    </ligand>
</feature>
<feature type="binding site" evidence="9">
    <location>
        <position position="512"/>
    </location>
    <ligand>
        <name>Zn(2+)</name>
        <dbReference type="ChEBI" id="CHEBI:29105"/>
        <note>catalytic</note>
    </ligand>
</feature>
<feature type="compositionally biased region" description="Basic and acidic residues" evidence="11">
    <location>
        <begin position="619"/>
        <end position="635"/>
    </location>
</feature>
<dbReference type="Pfam" id="PF17862">
    <property type="entry name" value="AAA_lid_3"/>
    <property type="match status" value="1"/>
</dbReference>
<keyword evidence="14" id="KW-1185">Reference proteome</keyword>
<evidence type="ECO:0000256" key="1">
    <source>
        <dbReference type="ARBA" id="ARBA00010044"/>
    </source>
</evidence>
<dbReference type="HAMAP" id="MF_01458">
    <property type="entry name" value="FtsH"/>
    <property type="match status" value="1"/>
</dbReference>
<evidence type="ECO:0000256" key="5">
    <source>
        <dbReference type="ARBA" id="ARBA00022801"/>
    </source>
</evidence>
<name>A0ABS7SXX9_9FIRM</name>
<keyword evidence="2 9" id="KW-0645">Protease</keyword>
<evidence type="ECO:0000256" key="4">
    <source>
        <dbReference type="ARBA" id="ARBA00022741"/>
    </source>
</evidence>
<dbReference type="InterPro" id="IPR041569">
    <property type="entry name" value="AAA_lid_3"/>
</dbReference>